<sequence>MDYRLAKDILHGRRKVSVDTSIRLGRYFGVNDRYFLDLQNDIDIRNELRDKGAEFDRIKQLSRA</sequence>
<proteinExistence type="predicted"/>
<dbReference type="RefSeq" id="WP_191980197.1">
    <property type="nucleotide sequence ID" value="NZ_AZGO01000043.1"/>
</dbReference>
<evidence type="ECO:0000313" key="2">
    <source>
        <dbReference type="Proteomes" id="UP000051085"/>
    </source>
</evidence>
<evidence type="ECO:0000313" key="1">
    <source>
        <dbReference type="EMBL" id="KRM36938.1"/>
    </source>
</evidence>
<dbReference type="EMBL" id="AZGO01000043">
    <property type="protein sequence ID" value="KRM36938.1"/>
    <property type="molecule type" value="Genomic_DNA"/>
</dbReference>
<evidence type="ECO:0008006" key="3">
    <source>
        <dbReference type="Google" id="ProtNLM"/>
    </source>
</evidence>
<dbReference type="Proteomes" id="UP000051085">
    <property type="component" value="Unassembled WGS sequence"/>
</dbReference>
<dbReference type="GO" id="GO:0003677">
    <property type="term" value="F:DNA binding"/>
    <property type="evidence" value="ECO:0007669"/>
    <property type="project" value="InterPro"/>
</dbReference>
<organism evidence="1 2">
    <name type="scientific">Limosilactobacillus pontis DSM 8475</name>
    <dbReference type="NCBI Taxonomy" id="1423794"/>
    <lineage>
        <taxon>Bacteria</taxon>
        <taxon>Bacillati</taxon>
        <taxon>Bacillota</taxon>
        <taxon>Bacilli</taxon>
        <taxon>Lactobacillales</taxon>
        <taxon>Lactobacillaceae</taxon>
        <taxon>Limosilactobacillus</taxon>
    </lineage>
</organism>
<reference evidence="1 2" key="1">
    <citation type="journal article" date="2015" name="Genome Announc.">
        <title>Expanding the biotechnology potential of lactobacilli through comparative genomics of 213 strains and associated genera.</title>
        <authorList>
            <person name="Sun Z."/>
            <person name="Harris H.M."/>
            <person name="McCann A."/>
            <person name="Guo C."/>
            <person name="Argimon S."/>
            <person name="Zhang W."/>
            <person name="Yang X."/>
            <person name="Jeffery I.B."/>
            <person name="Cooney J.C."/>
            <person name="Kagawa T.F."/>
            <person name="Liu W."/>
            <person name="Song Y."/>
            <person name="Salvetti E."/>
            <person name="Wrobel A."/>
            <person name="Rasinkangas P."/>
            <person name="Parkhill J."/>
            <person name="Rea M.C."/>
            <person name="O'Sullivan O."/>
            <person name="Ritari J."/>
            <person name="Douillard F.P."/>
            <person name="Paul Ross R."/>
            <person name="Yang R."/>
            <person name="Briner A.E."/>
            <person name="Felis G.E."/>
            <person name="de Vos W.M."/>
            <person name="Barrangou R."/>
            <person name="Klaenhammer T.R."/>
            <person name="Caufield P.W."/>
            <person name="Cui Y."/>
            <person name="Zhang H."/>
            <person name="O'Toole P.W."/>
        </authorList>
    </citation>
    <scope>NUCLEOTIDE SEQUENCE [LARGE SCALE GENOMIC DNA]</scope>
    <source>
        <strain evidence="1 2">DSM 8475</strain>
    </source>
</reference>
<protein>
    <recommendedName>
        <fullName evidence="3">HTH cro/C1-type domain-containing protein</fullName>
    </recommendedName>
</protein>
<comment type="caution">
    <text evidence="1">The sequence shown here is derived from an EMBL/GenBank/DDBJ whole genome shotgun (WGS) entry which is preliminary data.</text>
</comment>
<dbReference type="InterPro" id="IPR010982">
    <property type="entry name" value="Lambda_DNA-bd_dom_sf"/>
</dbReference>
<gene>
    <name evidence="1" type="ORF">FD34_GL001631</name>
</gene>
<dbReference type="SUPFAM" id="SSF47413">
    <property type="entry name" value="lambda repressor-like DNA-binding domains"/>
    <property type="match status" value="1"/>
</dbReference>
<dbReference type="AlphaFoldDB" id="A0A922PVK9"/>
<name>A0A922PVK9_9LACO</name>
<dbReference type="Gene3D" id="1.10.260.40">
    <property type="entry name" value="lambda repressor-like DNA-binding domains"/>
    <property type="match status" value="1"/>
</dbReference>
<dbReference type="GeneID" id="87979669"/>
<accession>A0A922PVK9</accession>